<evidence type="ECO:0000256" key="1">
    <source>
        <dbReference type="SAM" id="SignalP"/>
    </source>
</evidence>
<dbReference type="EMBL" id="JACONT010000006">
    <property type="protein sequence ID" value="MBC3940963.1"/>
    <property type="molecule type" value="Genomic_DNA"/>
</dbReference>
<evidence type="ECO:0000313" key="3">
    <source>
        <dbReference type="Proteomes" id="UP000597613"/>
    </source>
</evidence>
<sequence length="74" mass="8153">MLKKMLSSIALASFFAVGVTAPVQAQGKKQEYVIVWYTDESQTAISGQRIGFCDGTTFRSGVPTLFEEETYYGC</sequence>
<dbReference type="Proteomes" id="UP000597613">
    <property type="component" value="Unassembled WGS sequence"/>
</dbReference>
<keyword evidence="1" id="KW-0732">Signal</keyword>
<evidence type="ECO:0000313" key="2">
    <source>
        <dbReference type="EMBL" id="MBC3940963.1"/>
    </source>
</evidence>
<organism evidence="2 3">
    <name type="scientific">Sphingomonas albertensis</name>
    <dbReference type="NCBI Taxonomy" id="2762591"/>
    <lineage>
        <taxon>Bacteria</taxon>
        <taxon>Pseudomonadati</taxon>
        <taxon>Pseudomonadota</taxon>
        <taxon>Alphaproteobacteria</taxon>
        <taxon>Sphingomonadales</taxon>
        <taxon>Sphingomonadaceae</taxon>
        <taxon>Sphingomonas</taxon>
    </lineage>
</organism>
<gene>
    <name evidence="2" type="ORF">H8S47_04600</name>
</gene>
<feature type="chain" id="PRO_5047366007" evidence="1">
    <location>
        <begin position="26"/>
        <end position="74"/>
    </location>
</feature>
<keyword evidence="3" id="KW-1185">Reference proteome</keyword>
<feature type="signal peptide" evidence="1">
    <location>
        <begin position="1"/>
        <end position="25"/>
    </location>
</feature>
<accession>A0ABR7AKI3</accession>
<comment type="caution">
    <text evidence="2">The sequence shown here is derived from an EMBL/GenBank/DDBJ whole genome shotgun (WGS) entry which is preliminary data.</text>
</comment>
<dbReference type="RefSeq" id="WP_187502742.1">
    <property type="nucleotide sequence ID" value="NZ_CP162536.1"/>
</dbReference>
<reference evidence="2 3" key="1">
    <citation type="submission" date="2020-08" db="EMBL/GenBank/DDBJ databases">
        <title>Putative novel bacterial strains isolated from necrotic wheat leaf tissues caused by Xanthomonas translucens.</title>
        <authorList>
            <person name="Tambong J.T."/>
        </authorList>
    </citation>
    <scope>NUCLEOTIDE SEQUENCE [LARGE SCALE GENOMIC DNA]</scope>
    <source>
        <strain evidence="3">DOAB 1063</strain>
    </source>
</reference>
<proteinExistence type="predicted"/>
<protein>
    <submittedName>
        <fullName evidence="2">Uncharacterized protein</fullName>
    </submittedName>
</protein>
<name>A0ABR7AKI3_9SPHN</name>